<feature type="domain" description="DDH" evidence="7">
    <location>
        <begin position="96"/>
        <end position="251"/>
    </location>
</feature>
<dbReference type="Pfam" id="PF17768">
    <property type="entry name" value="RecJ_OB"/>
    <property type="match status" value="1"/>
</dbReference>
<name>A0A1R0F7E3_9HYPH</name>
<evidence type="ECO:0000313" key="11">
    <source>
        <dbReference type="Proteomes" id="UP000187344"/>
    </source>
</evidence>
<protein>
    <recommendedName>
        <fullName evidence="2">Single-stranded-DNA-specific exonuclease RecJ</fullName>
    </recommendedName>
</protein>
<evidence type="ECO:0000256" key="3">
    <source>
        <dbReference type="ARBA" id="ARBA00022722"/>
    </source>
</evidence>
<proteinExistence type="inferred from homology"/>
<keyword evidence="6" id="KW-0175">Coiled coil</keyword>
<dbReference type="Pfam" id="PF01368">
    <property type="entry name" value="DHH"/>
    <property type="match status" value="1"/>
</dbReference>
<feature type="coiled-coil region" evidence="6">
    <location>
        <begin position="324"/>
        <end position="351"/>
    </location>
</feature>
<sequence length="594" mass="64184">MIETEQNFLGVARSAIGRRWIASLDREGVNDALTISQKFGIAEPLARVLAARSVPEEEVLNYLDPTLKALTPDPVTFLDMEKATERIVQAIDHKEKVAIFGDYDVDGACSSAILYRFLTFFGLNVDIYIPDRIVEGYGPNPQAMKMLADNGASLIVTVDCGANSAEAIKAAREKGVDVVVLDHHQMGEVHKEAYALVNPNRPDDRSGQGYLCAAGLVFITVAWTLKKIRQQRKHRDLPDILCYLDLVALATVCDVVPLVGVNRAFVTKGLKVARMMSNPGIAALSRVARIGEPLNVFHLGFLIGPRINAGGRIGDQALGARLLTTKTEDEANAIAEELNTLNQERQAIEAKQLLEAESDLQSLKLDESPSVIVVSHEGWHPGIVGILAARLKEKFRCPAFAIAIKADGSATGSGRSIAGVNLGELVREAVELNLLEKGGGHAMAAGVTILKSKIDEFRKWLGQKLSAKVNDLHAHETLSIDGLLSASGATKELYEMIEKAGPFGSGNPLPIFVLPSHRLLDVREVGSGHLLMSLSNIEGKKLKAIAFRAVGTDLGNFLIAHLGKNIHIAGNLNLNYWNGQASPQLRVIDAAEPE</sequence>
<keyword evidence="4 10" id="KW-0378">Hydrolase</keyword>
<evidence type="ECO:0000256" key="2">
    <source>
        <dbReference type="ARBA" id="ARBA00019841"/>
    </source>
</evidence>
<dbReference type="AlphaFoldDB" id="A0A1R0F7E3"/>
<organism evidence="10 11">
    <name type="scientific">Bartonella apis</name>
    <dbReference type="NCBI Taxonomy" id="1686310"/>
    <lineage>
        <taxon>Bacteria</taxon>
        <taxon>Pseudomonadati</taxon>
        <taxon>Pseudomonadota</taxon>
        <taxon>Alphaproteobacteria</taxon>
        <taxon>Hyphomicrobiales</taxon>
        <taxon>Bartonellaceae</taxon>
        <taxon>Bartonella</taxon>
    </lineage>
</organism>
<evidence type="ECO:0000256" key="4">
    <source>
        <dbReference type="ARBA" id="ARBA00022801"/>
    </source>
</evidence>
<dbReference type="PANTHER" id="PTHR30255">
    <property type="entry name" value="SINGLE-STRANDED-DNA-SPECIFIC EXONUCLEASE RECJ"/>
    <property type="match status" value="1"/>
</dbReference>
<dbReference type="SUPFAM" id="SSF64182">
    <property type="entry name" value="DHH phosphoesterases"/>
    <property type="match status" value="1"/>
</dbReference>
<feature type="domain" description="DHHA1" evidence="8">
    <location>
        <begin position="370"/>
        <end position="465"/>
    </location>
</feature>
<dbReference type="InterPro" id="IPR004610">
    <property type="entry name" value="RecJ"/>
</dbReference>
<dbReference type="InterPro" id="IPR038763">
    <property type="entry name" value="DHH_sf"/>
</dbReference>
<dbReference type="Gene3D" id="3.90.1640.30">
    <property type="match status" value="1"/>
</dbReference>
<dbReference type="Gene3D" id="3.10.310.30">
    <property type="match status" value="1"/>
</dbReference>
<evidence type="ECO:0000259" key="7">
    <source>
        <dbReference type="Pfam" id="PF01368"/>
    </source>
</evidence>
<keyword evidence="5 10" id="KW-0269">Exonuclease</keyword>
<dbReference type="PANTHER" id="PTHR30255:SF2">
    <property type="entry name" value="SINGLE-STRANDED-DNA-SPECIFIC EXONUCLEASE RECJ"/>
    <property type="match status" value="1"/>
</dbReference>
<comment type="similarity">
    <text evidence="1">Belongs to the RecJ family.</text>
</comment>
<keyword evidence="3" id="KW-0540">Nuclease</keyword>
<dbReference type="InterPro" id="IPR001667">
    <property type="entry name" value="DDH_dom"/>
</dbReference>
<comment type="caution">
    <text evidence="10">The sequence shown here is derived from an EMBL/GenBank/DDBJ whole genome shotgun (WGS) entry which is preliminary data.</text>
</comment>
<evidence type="ECO:0000256" key="6">
    <source>
        <dbReference type="SAM" id="Coils"/>
    </source>
</evidence>
<evidence type="ECO:0000259" key="8">
    <source>
        <dbReference type="Pfam" id="PF02272"/>
    </source>
</evidence>
<dbReference type="InterPro" id="IPR003156">
    <property type="entry name" value="DHHA1_dom"/>
</dbReference>
<accession>A0A1R0F7E3</accession>
<dbReference type="GO" id="GO:0003676">
    <property type="term" value="F:nucleic acid binding"/>
    <property type="evidence" value="ECO:0007669"/>
    <property type="project" value="InterPro"/>
</dbReference>
<feature type="domain" description="RecJ OB" evidence="9">
    <location>
        <begin position="480"/>
        <end position="589"/>
    </location>
</feature>
<dbReference type="InterPro" id="IPR051673">
    <property type="entry name" value="SSDNA_exonuclease_RecJ"/>
</dbReference>
<dbReference type="Pfam" id="PF02272">
    <property type="entry name" value="DHHA1"/>
    <property type="match status" value="1"/>
</dbReference>
<evidence type="ECO:0000256" key="1">
    <source>
        <dbReference type="ARBA" id="ARBA00005915"/>
    </source>
</evidence>
<evidence type="ECO:0000256" key="5">
    <source>
        <dbReference type="ARBA" id="ARBA00022839"/>
    </source>
</evidence>
<keyword evidence="11" id="KW-1185">Reference proteome</keyword>
<dbReference type="GO" id="GO:0006281">
    <property type="term" value="P:DNA repair"/>
    <property type="evidence" value="ECO:0007669"/>
    <property type="project" value="InterPro"/>
</dbReference>
<evidence type="ECO:0000313" key="10">
    <source>
        <dbReference type="EMBL" id="OLY42881.1"/>
    </source>
</evidence>
<dbReference type="NCBIfam" id="TIGR00644">
    <property type="entry name" value="recJ"/>
    <property type="match status" value="1"/>
</dbReference>
<dbReference type="EMBL" id="LXYT01000003">
    <property type="protein sequence ID" value="OLY42881.1"/>
    <property type="molecule type" value="Genomic_DNA"/>
</dbReference>
<reference evidence="10 11" key="1">
    <citation type="submission" date="2016-12" db="EMBL/GenBank/DDBJ databases">
        <title>Comparative genomics of Bartonella apis.</title>
        <authorList>
            <person name="Engel P."/>
        </authorList>
    </citation>
    <scope>NUCLEOTIDE SEQUENCE [LARGE SCALE GENOMIC DNA]</scope>
    <source>
        <strain evidence="10 11">PEB0149</strain>
    </source>
</reference>
<dbReference type="GO" id="GO:0008409">
    <property type="term" value="F:5'-3' exonuclease activity"/>
    <property type="evidence" value="ECO:0007669"/>
    <property type="project" value="InterPro"/>
</dbReference>
<dbReference type="GO" id="GO:0006310">
    <property type="term" value="P:DNA recombination"/>
    <property type="evidence" value="ECO:0007669"/>
    <property type="project" value="InterPro"/>
</dbReference>
<evidence type="ECO:0000259" key="9">
    <source>
        <dbReference type="Pfam" id="PF17768"/>
    </source>
</evidence>
<dbReference type="Proteomes" id="UP000187344">
    <property type="component" value="Unassembled WGS sequence"/>
</dbReference>
<gene>
    <name evidence="10" type="ORF">PEB0149_002960</name>
</gene>
<dbReference type="InterPro" id="IPR041122">
    <property type="entry name" value="RecJ_OB"/>
</dbReference>